<dbReference type="InterPro" id="IPR050116">
    <property type="entry name" value="DNA_polymerase-Y"/>
</dbReference>
<comment type="similarity">
    <text evidence="1">Belongs to the DNA polymerase type-Y family.</text>
</comment>
<keyword evidence="6" id="KW-1185">Reference proteome</keyword>
<evidence type="ECO:0000256" key="3">
    <source>
        <dbReference type="ARBA" id="ARBA00049244"/>
    </source>
</evidence>
<dbReference type="GO" id="GO:0009432">
    <property type="term" value="P:SOS response"/>
    <property type="evidence" value="ECO:0007669"/>
    <property type="project" value="TreeGrafter"/>
</dbReference>
<dbReference type="InterPro" id="IPR036775">
    <property type="entry name" value="DNA_pol_Y-fam_lit_finger_sf"/>
</dbReference>
<dbReference type="PANTHER" id="PTHR11076:SF33">
    <property type="entry name" value="DNA POLYMERASE KAPPA"/>
    <property type="match status" value="1"/>
</dbReference>
<evidence type="ECO:0000256" key="2">
    <source>
        <dbReference type="ARBA" id="ARBA00025589"/>
    </source>
</evidence>
<dbReference type="InterPro" id="IPR017961">
    <property type="entry name" value="DNA_pol_Y-fam_little_finger"/>
</dbReference>
<dbReference type="EC" id="2.7.7.7" evidence="5"/>
<dbReference type="Gene3D" id="3.30.70.270">
    <property type="match status" value="1"/>
</dbReference>
<dbReference type="Gene3D" id="1.10.150.20">
    <property type="entry name" value="5' to 3' exonuclease, C-terminal subdomain"/>
    <property type="match status" value="1"/>
</dbReference>
<evidence type="ECO:0000313" key="5">
    <source>
        <dbReference type="EMBL" id="OXR46393.1"/>
    </source>
</evidence>
<reference evidence="5 6" key="1">
    <citation type="submission" date="2017-07" db="EMBL/GenBank/DDBJ databases">
        <title>First draft Genome Sequence of Nocardia cerradoensis isolated from human infection.</title>
        <authorList>
            <person name="Carrasco G."/>
        </authorList>
    </citation>
    <scope>NUCLEOTIDE SEQUENCE [LARGE SCALE GENOMIC DNA]</scope>
    <source>
        <strain evidence="5 6">CNM20130759</strain>
    </source>
</reference>
<dbReference type="Pfam" id="PF11799">
    <property type="entry name" value="IMS_C"/>
    <property type="match status" value="1"/>
</dbReference>
<comment type="catalytic activity">
    <reaction evidence="3">
        <text>DNA(n) + a 2'-deoxyribonucleoside 5'-triphosphate = DNA(n+1) + diphosphate</text>
        <dbReference type="Rhea" id="RHEA:22508"/>
        <dbReference type="Rhea" id="RHEA-COMP:17339"/>
        <dbReference type="Rhea" id="RHEA-COMP:17340"/>
        <dbReference type="ChEBI" id="CHEBI:33019"/>
        <dbReference type="ChEBI" id="CHEBI:61560"/>
        <dbReference type="ChEBI" id="CHEBI:173112"/>
        <dbReference type="EC" id="2.7.7.7"/>
    </reaction>
</comment>
<dbReference type="GO" id="GO:0003887">
    <property type="term" value="F:DNA-directed DNA polymerase activity"/>
    <property type="evidence" value="ECO:0007669"/>
    <property type="project" value="UniProtKB-EC"/>
</dbReference>
<evidence type="ECO:0000259" key="4">
    <source>
        <dbReference type="PROSITE" id="PS50173"/>
    </source>
</evidence>
<dbReference type="PROSITE" id="PS50173">
    <property type="entry name" value="UMUC"/>
    <property type="match status" value="1"/>
</dbReference>
<dbReference type="Proteomes" id="UP000215506">
    <property type="component" value="Unassembled WGS sequence"/>
</dbReference>
<dbReference type="Gene3D" id="3.30.1490.100">
    <property type="entry name" value="DNA polymerase, Y-family, little finger domain"/>
    <property type="match status" value="1"/>
</dbReference>
<dbReference type="EMBL" id="NGAF01000002">
    <property type="protein sequence ID" value="OXR46393.1"/>
    <property type="molecule type" value="Genomic_DNA"/>
</dbReference>
<dbReference type="Gene3D" id="3.40.1170.60">
    <property type="match status" value="1"/>
</dbReference>
<gene>
    <name evidence="5" type="primary">dinB_1</name>
    <name evidence="5" type="ORF">B7C42_01359</name>
</gene>
<dbReference type="PANTHER" id="PTHR11076">
    <property type="entry name" value="DNA REPAIR POLYMERASE UMUC / TRANSFERASE FAMILY MEMBER"/>
    <property type="match status" value="1"/>
</dbReference>
<dbReference type="InterPro" id="IPR022880">
    <property type="entry name" value="DNApol_IV"/>
</dbReference>
<dbReference type="GO" id="GO:0042276">
    <property type="term" value="P:error-prone translesion synthesis"/>
    <property type="evidence" value="ECO:0007669"/>
    <property type="project" value="TreeGrafter"/>
</dbReference>
<sequence>MPCGKNGLVARWLLHVDLDQFQAAVEFRRHPELRGQPVIVGGNGDPNEPRKVVTCASYPARAFGVRAGMPLRTAVRKCPDGVFLPLDMTTYEEASDEVMEVLRRFPVRVEVLGWDEAFLAADTDDPERLAREIRSAIAELNLTCSIGVGDNKLRAKLATGFAKSVGKGTDANSTAGDGPVAKEIAGQPHPAGVAAVASRTAEPGAGIFRLTAENWNELMAHRPTSALWGIGTRIAQRMSALGIDTVAQLAAADRNVLAAEFGPATGPYLWVLGHGAGDTDVVTEPRIPVGRSKSETFPHDLTDREEIRAQVARLAREVAVEMAAAGRIGIRVGVTVRTNTFYTRTKQKKLPEPTIDAEAITAVALEIIDRFELDRPVRLLGVRLELVPQ</sequence>
<dbReference type="CDD" id="cd03586">
    <property type="entry name" value="PolY_Pol_IV_kappa"/>
    <property type="match status" value="1"/>
</dbReference>
<dbReference type="SUPFAM" id="SSF56672">
    <property type="entry name" value="DNA/RNA polymerases"/>
    <property type="match status" value="1"/>
</dbReference>
<keyword evidence="5" id="KW-0808">Transferase</keyword>
<name>A0A231HBS1_9NOCA</name>
<dbReference type="GO" id="GO:0005829">
    <property type="term" value="C:cytosol"/>
    <property type="evidence" value="ECO:0007669"/>
    <property type="project" value="TreeGrafter"/>
</dbReference>
<evidence type="ECO:0000313" key="6">
    <source>
        <dbReference type="Proteomes" id="UP000215506"/>
    </source>
</evidence>
<keyword evidence="5" id="KW-0548">Nucleotidyltransferase</keyword>
<evidence type="ECO:0000256" key="1">
    <source>
        <dbReference type="ARBA" id="ARBA00010945"/>
    </source>
</evidence>
<dbReference type="InterPro" id="IPR043502">
    <property type="entry name" value="DNA/RNA_pol_sf"/>
</dbReference>
<organism evidence="5 6">
    <name type="scientific">Nocardia cerradoensis</name>
    <dbReference type="NCBI Taxonomy" id="85688"/>
    <lineage>
        <taxon>Bacteria</taxon>
        <taxon>Bacillati</taxon>
        <taxon>Actinomycetota</taxon>
        <taxon>Actinomycetes</taxon>
        <taxon>Mycobacteriales</taxon>
        <taxon>Nocardiaceae</taxon>
        <taxon>Nocardia</taxon>
    </lineage>
</organism>
<dbReference type="InterPro" id="IPR001126">
    <property type="entry name" value="UmuC"/>
</dbReference>
<dbReference type="SUPFAM" id="SSF100879">
    <property type="entry name" value="Lesion bypass DNA polymerase (Y-family), little finger domain"/>
    <property type="match status" value="1"/>
</dbReference>
<dbReference type="GO" id="GO:0003684">
    <property type="term" value="F:damaged DNA binding"/>
    <property type="evidence" value="ECO:0007669"/>
    <property type="project" value="InterPro"/>
</dbReference>
<dbReference type="AlphaFoldDB" id="A0A231HBS1"/>
<comment type="caution">
    <text evidence="5">The sequence shown here is derived from an EMBL/GenBank/DDBJ whole genome shotgun (WGS) entry which is preliminary data.</text>
</comment>
<protein>
    <submittedName>
        <fullName evidence="5">DNA polymerase IV</fullName>
        <ecNumber evidence="5">2.7.7.7</ecNumber>
    </submittedName>
</protein>
<proteinExistence type="inferred from homology"/>
<feature type="domain" description="UmuC" evidence="4">
    <location>
        <begin position="13"/>
        <end position="231"/>
    </location>
</feature>
<dbReference type="InterPro" id="IPR043128">
    <property type="entry name" value="Rev_trsase/Diguanyl_cyclase"/>
</dbReference>
<comment type="function">
    <text evidence="2">Poorly processive, error-prone DNA polymerase involved in untargeted mutagenesis. Copies undamaged DNA at stalled replication forks, which arise in vivo from mismatched or misaligned primer ends. These misaligned primers can be extended by PolIV. Exhibits no 3'-5' exonuclease (proofreading) activity. May be involved in translesional synthesis, in conjunction with the beta clamp from PolIII.</text>
</comment>
<dbReference type="NCBIfam" id="NF002883">
    <property type="entry name" value="PRK03352.1"/>
    <property type="match status" value="1"/>
</dbReference>
<dbReference type="GO" id="GO:0006281">
    <property type="term" value="P:DNA repair"/>
    <property type="evidence" value="ECO:0007669"/>
    <property type="project" value="InterPro"/>
</dbReference>
<dbReference type="Pfam" id="PF00817">
    <property type="entry name" value="IMS"/>
    <property type="match status" value="1"/>
</dbReference>
<accession>A0A231HBS1</accession>